<dbReference type="GO" id="GO:0005737">
    <property type="term" value="C:cytoplasm"/>
    <property type="evidence" value="ECO:0007669"/>
    <property type="project" value="UniProtKB-SubCell"/>
</dbReference>
<feature type="binding site" evidence="7">
    <location>
        <position position="98"/>
    </location>
    <ligand>
        <name>phosphoenolpyruvate</name>
        <dbReference type="ChEBI" id="CHEBI:58702"/>
    </ligand>
</feature>
<feature type="binding site" evidence="7">
    <location>
        <position position="312"/>
    </location>
    <ligand>
        <name>3-phosphoshikimate</name>
        <dbReference type="ChEBI" id="CHEBI:145989"/>
    </ligand>
</feature>
<comment type="similarity">
    <text evidence="2 7">Belongs to the EPSP synthase family.</text>
</comment>
<dbReference type="PANTHER" id="PTHR21090">
    <property type="entry name" value="AROM/DEHYDROQUINATE SYNTHASE"/>
    <property type="match status" value="1"/>
</dbReference>
<comment type="subunit">
    <text evidence="7">Monomer.</text>
</comment>
<accession>A0AAQ0EL72</accession>
<protein>
    <recommendedName>
        <fullName evidence="7">3-phosphoshikimate 1-carboxyvinyltransferase</fullName>
        <ecNumber evidence="7">2.5.1.19</ecNumber>
    </recommendedName>
    <alternativeName>
        <fullName evidence="7">5-enolpyruvylshikimate-3-phosphate synthase</fullName>
        <shortName evidence="7">EPSP synthase</shortName>
        <shortName evidence="7">EPSPS</shortName>
    </alternativeName>
</protein>
<dbReference type="GO" id="GO:0009073">
    <property type="term" value="P:aromatic amino acid family biosynthetic process"/>
    <property type="evidence" value="ECO:0007669"/>
    <property type="project" value="UniProtKB-KW"/>
</dbReference>
<comment type="caution">
    <text evidence="7">Lacks conserved residue(s) required for the propagation of feature annotation.</text>
</comment>
<feature type="binding site" evidence="7">
    <location>
        <position position="25"/>
    </location>
    <ligand>
        <name>phosphoenolpyruvate</name>
        <dbReference type="ChEBI" id="CHEBI:58702"/>
    </ligand>
</feature>
<keyword evidence="5 7" id="KW-0057">Aromatic amino acid biosynthesis</keyword>
<feature type="binding site" evidence="7">
    <location>
        <position position="171"/>
    </location>
    <ligand>
        <name>3-phosphoshikimate</name>
        <dbReference type="ChEBI" id="CHEBI:145989"/>
    </ligand>
</feature>
<feature type="binding site" evidence="7">
    <location>
        <position position="25"/>
    </location>
    <ligand>
        <name>3-phosphoshikimate</name>
        <dbReference type="ChEBI" id="CHEBI:145989"/>
    </ligand>
</feature>
<dbReference type="EC" id="2.5.1.19" evidence="7"/>
<dbReference type="PANTHER" id="PTHR21090:SF5">
    <property type="entry name" value="PENTAFUNCTIONAL AROM POLYPEPTIDE"/>
    <property type="match status" value="1"/>
</dbReference>
<sequence>MPPLNQAFLISPSAPYGEVVVPPSKSHSLRAILFASLSKGTSVIDNSLFSSDTEIMLSACKKLGARIKRVGASSLHIQGNPFPYSLFPSCRLHAGNSGIALRFLTALSSLSTAPVLITGTHTLKRRPIEPLLFSLKQLGAKVRQKKSSSIPFVIQGPISSGQITVSGQDSQYASALAITAAVAPHSISFSIDNLKERPWFDLTLDWLLSLGIVFSREQDVLFFPGGQSLNSFSYCVPGDYSSAAFLAALGLLSSSSHPTILHNLPSQDSQGDKHLFSLLKQLGADISIKEQHIEIFPSSFTGGKINMDPFIDALPILAVLCCFAKKPSLLYNALGARDKESNRIDAIAQELRKMGGSVRPTRDGLYIEPSRLHGAVVHSHNDHRIAMALAVAGAAASSGQTLLCNTHCINKSFPHFVIAAQTLHANIRHHQASFSLRASFCR</sequence>
<dbReference type="InterPro" id="IPR001986">
    <property type="entry name" value="Enolpyruvate_Tfrase_dom"/>
</dbReference>
<dbReference type="Gene3D" id="3.65.10.10">
    <property type="entry name" value="Enolpyruvate transferase domain"/>
    <property type="match status" value="2"/>
</dbReference>
<evidence type="ECO:0000259" key="8">
    <source>
        <dbReference type="Pfam" id="PF00275"/>
    </source>
</evidence>
<dbReference type="InterPro" id="IPR013792">
    <property type="entry name" value="RNA3'P_cycl/enolpyr_Trfase_a/b"/>
</dbReference>
<feature type="active site" description="Proton acceptor" evidence="7">
    <location>
        <position position="312"/>
    </location>
</feature>
<dbReference type="PROSITE" id="PS00104">
    <property type="entry name" value="EPSP_SYNTHASE_1"/>
    <property type="match status" value="1"/>
</dbReference>
<evidence type="ECO:0000256" key="1">
    <source>
        <dbReference type="ARBA" id="ARBA00004811"/>
    </source>
</evidence>
<feature type="binding site" evidence="7">
    <location>
        <position position="171"/>
    </location>
    <ligand>
        <name>phosphoenolpyruvate</name>
        <dbReference type="ChEBI" id="CHEBI:58702"/>
    </ligand>
</feature>
<dbReference type="AlphaFoldDB" id="A0AAQ0EL72"/>
<dbReference type="PIRSF" id="PIRSF000505">
    <property type="entry name" value="EPSPS"/>
    <property type="match status" value="1"/>
</dbReference>
<feature type="binding site" evidence="7">
    <location>
        <position position="170"/>
    </location>
    <ligand>
        <name>3-phosphoshikimate</name>
        <dbReference type="ChEBI" id="CHEBI:145989"/>
    </ligand>
</feature>
<dbReference type="InterPro" id="IPR006264">
    <property type="entry name" value="EPSP_synthase"/>
</dbReference>
<feature type="binding site" evidence="7">
    <location>
        <position position="126"/>
    </location>
    <ligand>
        <name>phosphoenolpyruvate</name>
        <dbReference type="ChEBI" id="CHEBI:58702"/>
    </ligand>
</feature>
<evidence type="ECO:0000256" key="6">
    <source>
        <dbReference type="ARBA" id="ARBA00044633"/>
    </source>
</evidence>
<feature type="binding site" evidence="7">
    <location>
        <position position="26"/>
    </location>
    <ligand>
        <name>3-phosphoshikimate</name>
        <dbReference type="ChEBI" id="CHEBI:145989"/>
    </ligand>
</feature>
<reference evidence="9" key="1">
    <citation type="journal article" date="2021" name="Front. Microbiol.">
        <title>Generation of Tetracycline and Rifamycin Resistant Chlamydia Suis Recombinants.</title>
        <authorList>
            <person name="Marti H."/>
            <person name="Bommana S."/>
            <person name="Read T.D."/>
            <person name="Pesch T."/>
            <person name="Prahauser B."/>
            <person name="Dean D."/>
            <person name="Borel N."/>
        </authorList>
    </citation>
    <scope>NUCLEOTIDE SEQUENCE</scope>
    <source>
        <strain evidence="9">208.1</strain>
    </source>
</reference>
<evidence type="ECO:0000256" key="3">
    <source>
        <dbReference type="ARBA" id="ARBA00022605"/>
    </source>
</evidence>
<dbReference type="Pfam" id="PF00275">
    <property type="entry name" value="EPSP_synthase"/>
    <property type="match status" value="1"/>
</dbReference>
<keyword evidence="3 7" id="KW-0028">Amino-acid biosynthesis</keyword>
<evidence type="ECO:0000256" key="4">
    <source>
        <dbReference type="ARBA" id="ARBA00022679"/>
    </source>
</evidence>
<keyword evidence="4 7" id="KW-0808">Transferase</keyword>
<evidence type="ECO:0000256" key="7">
    <source>
        <dbReference type="HAMAP-Rule" id="MF_00210"/>
    </source>
</evidence>
<feature type="binding site" evidence="7">
    <location>
        <position position="384"/>
    </location>
    <ligand>
        <name>phosphoenolpyruvate</name>
        <dbReference type="ChEBI" id="CHEBI:58702"/>
    </ligand>
</feature>
<feature type="binding site" evidence="7">
    <location>
        <position position="411"/>
    </location>
    <ligand>
        <name>phosphoenolpyruvate</name>
        <dbReference type="ChEBI" id="CHEBI:58702"/>
    </ligand>
</feature>
<dbReference type="GO" id="GO:0003866">
    <property type="term" value="F:3-phosphoshikimate 1-carboxyvinyltransferase activity"/>
    <property type="evidence" value="ECO:0007669"/>
    <property type="project" value="UniProtKB-UniRule"/>
</dbReference>
<comment type="subcellular location">
    <subcellularLocation>
        <location evidence="7">Cytoplasm</location>
    </subcellularLocation>
</comment>
<dbReference type="NCBIfam" id="TIGR01356">
    <property type="entry name" value="aroA"/>
    <property type="match status" value="1"/>
</dbReference>
<feature type="binding site" evidence="7">
    <location>
        <position position="30"/>
    </location>
    <ligand>
        <name>3-phosphoshikimate</name>
        <dbReference type="ChEBI" id="CHEBI:145989"/>
    </ligand>
</feature>
<dbReference type="RefSeq" id="WP_219664391.1">
    <property type="nucleotide sequence ID" value="NZ_CP063064.1"/>
</dbReference>
<feature type="binding site" evidence="7">
    <location>
        <position position="339"/>
    </location>
    <ligand>
        <name>3-phosphoshikimate</name>
        <dbReference type="ChEBI" id="CHEBI:145989"/>
    </ligand>
</feature>
<dbReference type="GO" id="GO:0009423">
    <property type="term" value="P:chorismate biosynthetic process"/>
    <property type="evidence" value="ECO:0007669"/>
    <property type="project" value="UniProtKB-UniRule"/>
</dbReference>
<comment type="catalytic activity">
    <reaction evidence="6">
        <text>3-phosphoshikimate + phosphoenolpyruvate = 5-O-(1-carboxyvinyl)-3-phosphoshikimate + phosphate</text>
        <dbReference type="Rhea" id="RHEA:21256"/>
        <dbReference type="ChEBI" id="CHEBI:43474"/>
        <dbReference type="ChEBI" id="CHEBI:57701"/>
        <dbReference type="ChEBI" id="CHEBI:58702"/>
        <dbReference type="ChEBI" id="CHEBI:145989"/>
        <dbReference type="EC" id="2.5.1.19"/>
    </reaction>
    <physiologicalReaction direction="left-to-right" evidence="6">
        <dbReference type="Rhea" id="RHEA:21257"/>
    </physiologicalReaction>
</comment>
<organism evidence="9 10">
    <name type="scientific">Chlamydia suis</name>
    <dbReference type="NCBI Taxonomy" id="83559"/>
    <lineage>
        <taxon>Bacteria</taxon>
        <taxon>Pseudomonadati</taxon>
        <taxon>Chlamydiota</taxon>
        <taxon>Chlamydiia</taxon>
        <taxon>Chlamydiales</taxon>
        <taxon>Chlamydiaceae</taxon>
        <taxon>Chlamydia/Chlamydophila group</taxon>
        <taxon>Chlamydia</taxon>
    </lineage>
</organism>
<evidence type="ECO:0000256" key="5">
    <source>
        <dbReference type="ARBA" id="ARBA00023141"/>
    </source>
</evidence>
<dbReference type="SUPFAM" id="SSF55205">
    <property type="entry name" value="EPT/RTPC-like"/>
    <property type="match status" value="1"/>
</dbReference>
<dbReference type="HAMAP" id="MF_00210">
    <property type="entry name" value="EPSP_synth"/>
    <property type="match status" value="1"/>
</dbReference>
<dbReference type="PROSITE" id="PS00885">
    <property type="entry name" value="EPSP_SYNTHASE_2"/>
    <property type="match status" value="1"/>
</dbReference>
<evidence type="ECO:0000313" key="9">
    <source>
        <dbReference type="EMBL" id="QYC74352.1"/>
    </source>
</evidence>
<name>A0AAQ0EL72_9CHLA</name>
<dbReference type="Proteomes" id="UP000825134">
    <property type="component" value="Chromosome"/>
</dbReference>
<dbReference type="CDD" id="cd01556">
    <property type="entry name" value="EPSP_synthase"/>
    <property type="match status" value="1"/>
</dbReference>
<dbReference type="EMBL" id="CP063185">
    <property type="protein sequence ID" value="QYC74352.1"/>
    <property type="molecule type" value="Genomic_DNA"/>
</dbReference>
<gene>
    <name evidence="7 9" type="primary">aroA</name>
    <name evidence="9" type="ORF">INQ84_04590</name>
</gene>
<feature type="domain" description="Enolpyruvate transferase" evidence="8">
    <location>
        <begin position="17"/>
        <end position="417"/>
    </location>
</feature>
<dbReference type="InterPro" id="IPR023193">
    <property type="entry name" value="EPSP_synthase_CS"/>
</dbReference>
<evidence type="ECO:0000313" key="10">
    <source>
        <dbReference type="Proteomes" id="UP000825134"/>
    </source>
</evidence>
<dbReference type="InterPro" id="IPR036968">
    <property type="entry name" value="Enolpyruvate_Tfrase_sf"/>
</dbReference>
<comment type="pathway">
    <text evidence="1 7">Metabolic intermediate biosynthesis; chorismate biosynthesis; chorismate from D-erythrose 4-phosphate and phosphoenolpyruvate: step 6/7.</text>
</comment>
<dbReference type="GO" id="GO:0008652">
    <property type="term" value="P:amino acid biosynthetic process"/>
    <property type="evidence" value="ECO:0007669"/>
    <property type="project" value="UniProtKB-KW"/>
</dbReference>
<evidence type="ECO:0000256" key="2">
    <source>
        <dbReference type="ARBA" id="ARBA00009948"/>
    </source>
</evidence>
<proteinExistence type="inferred from homology"/>
<comment type="function">
    <text evidence="7">Catalyzes the transfer of the enolpyruvyl moiety of phosphoenolpyruvate (PEP) to the 5-hydroxyl of shikimate-3-phosphate (S3P) to produce enolpyruvyl shikimate-3-phosphate and inorganic phosphate.</text>
</comment>
<feature type="binding site" evidence="7">
    <location>
        <position position="343"/>
    </location>
    <ligand>
        <name>phosphoenolpyruvate</name>
        <dbReference type="ChEBI" id="CHEBI:58702"/>
    </ligand>
</feature>
<keyword evidence="7" id="KW-0963">Cytoplasm</keyword>